<dbReference type="Proteomes" id="UP000558488">
    <property type="component" value="Unassembled WGS sequence"/>
</dbReference>
<protein>
    <submittedName>
        <fullName evidence="2">Uncharacterized protein</fullName>
    </submittedName>
</protein>
<proteinExistence type="predicted"/>
<keyword evidence="3" id="KW-1185">Reference proteome</keyword>
<sequence length="133" mass="14622">MSFPSVSLLRGVGGRKQRDPHSAHYDLGVGGGLTLRSPPRVLELRHQVHMQPCSPQTHTSGTCHSRVTLLRTSQSLAAKPSPILCPALKENLSQRTRCRFKNGGCLPSFLRNKHLRAVCPGHRPLNMKGHIHG</sequence>
<dbReference type="AlphaFoldDB" id="A0A7J7VC03"/>
<name>A0A7J7VC03_PIPKU</name>
<evidence type="ECO:0000313" key="3">
    <source>
        <dbReference type="Proteomes" id="UP000558488"/>
    </source>
</evidence>
<feature type="region of interest" description="Disordered" evidence="1">
    <location>
        <begin position="1"/>
        <end position="30"/>
    </location>
</feature>
<evidence type="ECO:0000313" key="2">
    <source>
        <dbReference type="EMBL" id="KAF6322506.1"/>
    </source>
</evidence>
<accession>A0A7J7VC03</accession>
<gene>
    <name evidence="2" type="ORF">mPipKuh1_008504</name>
</gene>
<reference evidence="2 3" key="1">
    <citation type="journal article" date="2020" name="Nature">
        <title>Six reference-quality genomes reveal evolution of bat adaptations.</title>
        <authorList>
            <person name="Jebb D."/>
            <person name="Huang Z."/>
            <person name="Pippel M."/>
            <person name="Hughes G.M."/>
            <person name="Lavrichenko K."/>
            <person name="Devanna P."/>
            <person name="Winkler S."/>
            <person name="Jermiin L.S."/>
            <person name="Skirmuntt E.C."/>
            <person name="Katzourakis A."/>
            <person name="Burkitt-Gray L."/>
            <person name="Ray D.A."/>
            <person name="Sullivan K.A.M."/>
            <person name="Roscito J.G."/>
            <person name="Kirilenko B.M."/>
            <person name="Davalos L.M."/>
            <person name="Corthals A.P."/>
            <person name="Power M.L."/>
            <person name="Jones G."/>
            <person name="Ransome R.D."/>
            <person name="Dechmann D.K.N."/>
            <person name="Locatelli A.G."/>
            <person name="Puechmaille S.J."/>
            <person name="Fedrigo O."/>
            <person name="Jarvis E.D."/>
            <person name="Hiller M."/>
            <person name="Vernes S.C."/>
            <person name="Myers E.W."/>
            <person name="Teeling E.C."/>
        </authorList>
    </citation>
    <scope>NUCLEOTIDE SEQUENCE [LARGE SCALE GENOMIC DNA]</scope>
    <source>
        <strain evidence="2">MPipKuh1</strain>
        <tissue evidence="2">Flight muscle</tissue>
    </source>
</reference>
<comment type="caution">
    <text evidence="2">The sequence shown here is derived from an EMBL/GenBank/DDBJ whole genome shotgun (WGS) entry which is preliminary data.</text>
</comment>
<evidence type="ECO:0000256" key="1">
    <source>
        <dbReference type="SAM" id="MobiDB-lite"/>
    </source>
</evidence>
<dbReference type="EMBL" id="JACAGB010000015">
    <property type="protein sequence ID" value="KAF6322506.1"/>
    <property type="molecule type" value="Genomic_DNA"/>
</dbReference>
<organism evidence="2 3">
    <name type="scientific">Pipistrellus kuhlii</name>
    <name type="common">Kuhl's pipistrelle</name>
    <dbReference type="NCBI Taxonomy" id="59472"/>
    <lineage>
        <taxon>Eukaryota</taxon>
        <taxon>Metazoa</taxon>
        <taxon>Chordata</taxon>
        <taxon>Craniata</taxon>
        <taxon>Vertebrata</taxon>
        <taxon>Euteleostomi</taxon>
        <taxon>Mammalia</taxon>
        <taxon>Eutheria</taxon>
        <taxon>Laurasiatheria</taxon>
        <taxon>Chiroptera</taxon>
        <taxon>Yangochiroptera</taxon>
        <taxon>Vespertilionidae</taxon>
        <taxon>Pipistrellus</taxon>
    </lineage>
</organism>